<sequence>MSRLATSETMMPDDPISFDINGLYILLSDLGSERQFHWAFYLAKDLNSGPMYHVVNNADTQHQWQYISRMMTGTPKDKTLLVALKIAMMDPVLHDALGARLDAVSITPAPVTCRIWLKRALEALDDEGYIQLIATVDDVELEAEMMAVENRARRLRTVATSKLGLV</sequence>
<dbReference type="Pfam" id="PF21858">
    <property type="entry name" value="DUF6914"/>
    <property type="match status" value="1"/>
</dbReference>
<name>A0ABR4J1R7_9EURO</name>
<organism evidence="1 2">
    <name type="scientific">Aspergillus cavernicola</name>
    <dbReference type="NCBI Taxonomy" id="176166"/>
    <lineage>
        <taxon>Eukaryota</taxon>
        <taxon>Fungi</taxon>
        <taxon>Dikarya</taxon>
        <taxon>Ascomycota</taxon>
        <taxon>Pezizomycotina</taxon>
        <taxon>Eurotiomycetes</taxon>
        <taxon>Eurotiomycetidae</taxon>
        <taxon>Eurotiales</taxon>
        <taxon>Aspergillaceae</taxon>
        <taxon>Aspergillus</taxon>
        <taxon>Aspergillus subgen. Nidulantes</taxon>
    </lineage>
</organism>
<gene>
    <name evidence="1" type="ORF">BDW59DRAFT_64592</name>
</gene>
<dbReference type="EMBL" id="JBFXLS010000003">
    <property type="protein sequence ID" value="KAL2833846.1"/>
    <property type="molecule type" value="Genomic_DNA"/>
</dbReference>
<evidence type="ECO:0000313" key="2">
    <source>
        <dbReference type="Proteomes" id="UP001610335"/>
    </source>
</evidence>
<keyword evidence="2" id="KW-1185">Reference proteome</keyword>
<evidence type="ECO:0000313" key="1">
    <source>
        <dbReference type="EMBL" id="KAL2833846.1"/>
    </source>
</evidence>
<protein>
    <submittedName>
        <fullName evidence="1">Uncharacterized protein</fullName>
    </submittedName>
</protein>
<dbReference type="InterPro" id="IPR054208">
    <property type="entry name" value="DUF6914"/>
</dbReference>
<dbReference type="Proteomes" id="UP001610335">
    <property type="component" value="Unassembled WGS sequence"/>
</dbReference>
<proteinExistence type="predicted"/>
<reference evidence="1 2" key="1">
    <citation type="submission" date="2024-07" db="EMBL/GenBank/DDBJ databases">
        <title>Section-level genome sequencing and comparative genomics of Aspergillus sections Usti and Cavernicolus.</title>
        <authorList>
            <consortium name="Lawrence Berkeley National Laboratory"/>
            <person name="Nybo J.L."/>
            <person name="Vesth T.C."/>
            <person name="Theobald S."/>
            <person name="Frisvad J.C."/>
            <person name="Larsen T.O."/>
            <person name="Kjaerboelling I."/>
            <person name="Rothschild-Mancinelli K."/>
            <person name="Lyhne E.K."/>
            <person name="Kogle M.E."/>
            <person name="Barry K."/>
            <person name="Clum A."/>
            <person name="Na H."/>
            <person name="Ledsgaard L."/>
            <person name="Lin J."/>
            <person name="Lipzen A."/>
            <person name="Kuo A."/>
            <person name="Riley R."/>
            <person name="Mondo S."/>
            <person name="LaButti K."/>
            <person name="Haridas S."/>
            <person name="Pangalinan J."/>
            <person name="Salamov A.A."/>
            <person name="Simmons B.A."/>
            <person name="Magnuson J.K."/>
            <person name="Chen J."/>
            <person name="Drula E."/>
            <person name="Henrissat B."/>
            <person name="Wiebenga A."/>
            <person name="Lubbers R.J."/>
            <person name="Gomes A.C."/>
            <person name="Makela M.R."/>
            <person name="Stajich J."/>
            <person name="Grigoriev I.V."/>
            <person name="Mortensen U.H."/>
            <person name="De vries R.P."/>
            <person name="Baker S.E."/>
            <person name="Andersen M.R."/>
        </authorList>
    </citation>
    <scope>NUCLEOTIDE SEQUENCE [LARGE SCALE GENOMIC DNA]</scope>
    <source>
        <strain evidence="1 2">CBS 600.67</strain>
    </source>
</reference>
<comment type="caution">
    <text evidence="1">The sequence shown here is derived from an EMBL/GenBank/DDBJ whole genome shotgun (WGS) entry which is preliminary data.</text>
</comment>
<accession>A0ABR4J1R7</accession>